<comment type="similarity">
    <text evidence="1">Belongs to the AB hydrolase superfamily. AB hydrolase 2 family.</text>
</comment>
<dbReference type="RefSeq" id="WP_122825138.1">
    <property type="nucleotide sequence ID" value="NZ_CP033325.1"/>
</dbReference>
<comment type="caution">
    <text evidence="4">The sequence shown here is derived from an EMBL/GenBank/DDBJ whole genome shotgun (WGS) entry which is preliminary data.</text>
</comment>
<reference evidence="5" key="1">
    <citation type="journal article" date="2019" name="Int. J. Syst. Evol. Microbiol.">
        <title>The Global Catalogue of Microorganisms (GCM) 10K type strain sequencing project: providing services to taxonomists for standard genome sequencing and annotation.</title>
        <authorList>
            <consortium name="The Broad Institute Genomics Platform"/>
            <consortium name="The Broad Institute Genome Sequencing Center for Infectious Disease"/>
            <person name="Wu L."/>
            <person name="Ma J."/>
        </authorList>
    </citation>
    <scope>NUCLEOTIDE SEQUENCE [LARGE SCALE GENOMIC DNA]</scope>
    <source>
        <strain evidence="5">JCM 3369</strain>
    </source>
</reference>
<proteinExistence type="inferred from homology"/>
<keyword evidence="5" id="KW-1185">Reference proteome</keyword>
<dbReference type="PANTHER" id="PTHR10655:SF17">
    <property type="entry name" value="LYSOPHOSPHOLIPASE-LIKE PROTEIN 1"/>
    <property type="match status" value="1"/>
</dbReference>
<keyword evidence="2 4" id="KW-0378">Hydrolase</keyword>
<dbReference type="Proteomes" id="UP001595955">
    <property type="component" value="Unassembled WGS sequence"/>
</dbReference>
<dbReference type="Gene3D" id="3.40.50.1820">
    <property type="entry name" value="alpha/beta hydrolase"/>
    <property type="match status" value="1"/>
</dbReference>
<sequence length="211" mass="22595">MSTHSLDEASMVWSRPGTPGGHLVVLLHGKWGVAEDMTRMFDRLPPEVTAVSLRGPRPLGERWAWVDADPASENAAGLDAAAAGVGAWLDAQVGWSSVGVVGYSQGGGVTLQLLRERPDRLAYAAVLAGFIGSAEDPRDAAVATVRPAVLYARGDLDDVIPPEWVSGLEEWLHRCATPTIRRYPGVGHDLTDEMFDDVGAFVAEQLRAAEQ</sequence>
<dbReference type="Pfam" id="PF02230">
    <property type="entry name" value="Abhydrolase_2"/>
    <property type="match status" value="1"/>
</dbReference>
<dbReference type="InterPro" id="IPR050565">
    <property type="entry name" value="LYPA1-2/EST-like"/>
</dbReference>
<evidence type="ECO:0000256" key="2">
    <source>
        <dbReference type="ARBA" id="ARBA00022801"/>
    </source>
</evidence>
<feature type="domain" description="Phospholipase/carboxylesterase/thioesterase" evidence="3">
    <location>
        <begin position="17"/>
        <end position="203"/>
    </location>
</feature>
<dbReference type="SUPFAM" id="SSF53474">
    <property type="entry name" value="alpha/beta-Hydrolases"/>
    <property type="match status" value="1"/>
</dbReference>
<accession>A0ABV9D935</accession>
<protein>
    <submittedName>
        <fullName evidence="4">Alpha/beta hydrolase</fullName>
    </submittedName>
</protein>
<evidence type="ECO:0000259" key="3">
    <source>
        <dbReference type="Pfam" id="PF02230"/>
    </source>
</evidence>
<dbReference type="EMBL" id="JBHSGF010000003">
    <property type="protein sequence ID" value="MFC4554550.1"/>
    <property type="molecule type" value="Genomic_DNA"/>
</dbReference>
<evidence type="ECO:0000256" key="1">
    <source>
        <dbReference type="ARBA" id="ARBA00006499"/>
    </source>
</evidence>
<dbReference type="GO" id="GO:0016787">
    <property type="term" value="F:hydrolase activity"/>
    <property type="evidence" value="ECO:0007669"/>
    <property type="project" value="UniProtKB-KW"/>
</dbReference>
<gene>
    <name evidence="4" type="ORF">ACFO3F_04755</name>
</gene>
<organism evidence="4 5">
    <name type="scientific">Georgenia faecalis</name>
    <dbReference type="NCBI Taxonomy" id="2483799"/>
    <lineage>
        <taxon>Bacteria</taxon>
        <taxon>Bacillati</taxon>
        <taxon>Actinomycetota</taxon>
        <taxon>Actinomycetes</taxon>
        <taxon>Micrococcales</taxon>
        <taxon>Bogoriellaceae</taxon>
        <taxon>Georgenia</taxon>
    </lineage>
</organism>
<dbReference type="PANTHER" id="PTHR10655">
    <property type="entry name" value="LYSOPHOSPHOLIPASE-RELATED"/>
    <property type="match status" value="1"/>
</dbReference>
<name>A0ABV9D935_9MICO</name>
<evidence type="ECO:0000313" key="5">
    <source>
        <dbReference type="Proteomes" id="UP001595955"/>
    </source>
</evidence>
<dbReference type="InterPro" id="IPR003140">
    <property type="entry name" value="PLipase/COase/thioEstase"/>
</dbReference>
<evidence type="ECO:0000313" key="4">
    <source>
        <dbReference type="EMBL" id="MFC4554550.1"/>
    </source>
</evidence>
<dbReference type="InterPro" id="IPR029058">
    <property type="entry name" value="AB_hydrolase_fold"/>
</dbReference>